<dbReference type="Pfam" id="PF12502">
    <property type="entry name" value="DUF3710"/>
    <property type="match status" value="1"/>
</dbReference>
<dbReference type="Proteomes" id="UP000487882">
    <property type="component" value="Unassembled WGS sequence"/>
</dbReference>
<dbReference type="AlphaFoldDB" id="A0A7K1J2I5"/>
<name>A0A7K1J2I5_9BIFI</name>
<accession>A0A7K1J2I5</accession>
<dbReference type="EMBL" id="WNLP01000001">
    <property type="protein sequence ID" value="MUH58847.1"/>
    <property type="molecule type" value="Genomic_DNA"/>
</dbReference>
<evidence type="ECO:0008006" key="4">
    <source>
        <dbReference type="Google" id="ProtNLM"/>
    </source>
</evidence>
<evidence type="ECO:0000313" key="3">
    <source>
        <dbReference type="Proteomes" id="UP000487882"/>
    </source>
</evidence>
<feature type="compositionally biased region" description="Polar residues" evidence="1">
    <location>
        <begin position="273"/>
        <end position="284"/>
    </location>
</feature>
<evidence type="ECO:0000256" key="1">
    <source>
        <dbReference type="SAM" id="MobiDB-lite"/>
    </source>
</evidence>
<feature type="region of interest" description="Disordered" evidence="1">
    <location>
        <begin position="1"/>
        <end position="55"/>
    </location>
</feature>
<feature type="compositionally biased region" description="Acidic residues" evidence="1">
    <location>
        <begin position="32"/>
        <end position="51"/>
    </location>
</feature>
<reference evidence="2 3" key="1">
    <citation type="submission" date="2019-09" db="EMBL/GenBank/DDBJ databases">
        <title>Bifidobacterium canis sp. nov., isolated from the digestive tract of German Shepherd dog puppy.</title>
        <authorList>
            <person name="Bunesova V."/>
        </authorList>
    </citation>
    <scope>NUCLEOTIDE SEQUENCE [LARGE SCALE GENOMIC DNA]</scope>
    <source>
        <strain evidence="2 3">GSD1FS</strain>
    </source>
</reference>
<organism evidence="2 3">
    <name type="scientific">Bifidobacterium canis</name>
    <dbReference type="NCBI Taxonomy" id="2610880"/>
    <lineage>
        <taxon>Bacteria</taxon>
        <taxon>Bacillati</taxon>
        <taxon>Actinomycetota</taxon>
        <taxon>Actinomycetes</taxon>
        <taxon>Bifidobacteriales</taxon>
        <taxon>Bifidobacteriaceae</taxon>
        <taxon>Bifidobacterium</taxon>
    </lineage>
</organism>
<protein>
    <recommendedName>
        <fullName evidence="4">DUF3710 domain-containing protein</fullName>
    </recommendedName>
</protein>
<comment type="caution">
    <text evidence="2">The sequence shown here is derived from an EMBL/GenBank/DDBJ whole genome shotgun (WGS) entry which is preliminary data.</text>
</comment>
<gene>
    <name evidence="2" type="ORF">GSD1FS_0141</name>
</gene>
<dbReference type="RefSeq" id="WP_155587939.1">
    <property type="nucleotide sequence ID" value="NZ_WNLP01000001.1"/>
</dbReference>
<feature type="region of interest" description="Disordered" evidence="1">
    <location>
        <begin position="225"/>
        <end position="294"/>
    </location>
</feature>
<evidence type="ECO:0000313" key="2">
    <source>
        <dbReference type="EMBL" id="MUH58847.1"/>
    </source>
</evidence>
<proteinExistence type="predicted"/>
<keyword evidence="3" id="KW-1185">Reference proteome</keyword>
<dbReference type="InterPro" id="IPR022183">
    <property type="entry name" value="DUF3710"/>
</dbReference>
<sequence>MGLFGFGKKKKKQHEEDEDRLAEAVASQTEDVAQEDSQEDADTTDFTDQEPLDGAPVEVSAEYEGRGEIVGPWDVDDENAPDYDEYLSLGAYYLPFVQGVELRIKASNATHEIVGATMTLGKSSLEIEAFAAPKTMGLWEDVREDLLNANPDAEEEDGVFGTEVQLPVKLPNGKTAHTRIVGVDGPRWMLRGIFSGNAATDPNSKETKALNDCFAQIVVERGDEPLSPRDLIPMARPLTPNERRELAAKANESDENTGDDHSTIPGRPDGPLSSDQQVEQQNTLRRGPMFSELR</sequence>